<dbReference type="InterPro" id="IPR050921">
    <property type="entry name" value="T4SS_GSP_E_ATPase"/>
</dbReference>
<reference evidence="4" key="1">
    <citation type="submission" date="2022-05" db="EMBL/GenBank/DDBJ databases">
        <authorList>
            <person name="Pankratov T."/>
        </authorList>
    </citation>
    <scope>NUCLEOTIDE SEQUENCE</scope>
    <source>
        <strain evidence="4">BP6-180914</strain>
    </source>
</reference>
<dbReference type="PANTHER" id="PTHR30486:SF6">
    <property type="entry name" value="TYPE IV PILUS RETRACTATION ATPASE PILT"/>
    <property type="match status" value="1"/>
</dbReference>
<dbReference type="Gene3D" id="3.30.450.90">
    <property type="match status" value="1"/>
</dbReference>
<proteinExistence type="inferred from homology"/>
<dbReference type="EMBL" id="JAMOIM010000053">
    <property type="protein sequence ID" value="MCW6512541.1"/>
    <property type="molecule type" value="Genomic_DNA"/>
</dbReference>
<gene>
    <name evidence="4" type="primary">virB11</name>
    <name evidence="4" type="ORF">M8523_32025</name>
</gene>
<dbReference type="RefSeq" id="WP_282588918.1">
    <property type="nucleotide sequence ID" value="NZ_JAMOIM010000053.1"/>
</dbReference>
<dbReference type="InterPro" id="IPR027417">
    <property type="entry name" value="P-loop_NTPase"/>
</dbReference>
<feature type="domain" description="Bacterial type II secretion system protein E" evidence="3">
    <location>
        <begin position="155"/>
        <end position="351"/>
    </location>
</feature>
<dbReference type="InterPro" id="IPR014155">
    <property type="entry name" value="VirB11"/>
</dbReference>
<comment type="similarity">
    <text evidence="1 2">Belongs to the GSP E family.</text>
</comment>
<dbReference type="Pfam" id="PF00437">
    <property type="entry name" value="T2SSE"/>
    <property type="match status" value="1"/>
</dbReference>
<comment type="subcellular location">
    <subcellularLocation>
        <location evidence="2">Cytoplasm</location>
    </subcellularLocation>
</comment>
<keyword evidence="2" id="KW-0067">ATP-binding</keyword>
<evidence type="ECO:0000259" key="3">
    <source>
        <dbReference type="Pfam" id="PF00437"/>
    </source>
</evidence>
<name>A0AA42CNA3_9HYPH</name>
<comment type="function">
    <text evidence="2">Part of the Type IV secretion system.</text>
</comment>
<dbReference type="GO" id="GO:0016887">
    <property type="term" value="F:ATP hydrolysis activity"/>
    <property type="evidence" value="ECO:0007669"/>
    <property type="project" value="InterPro"/>
</dbReference>
<dbReference type="Proteomes" id="UP001165667">
    <property type="component" value="Unassembled WGS sequence"/>
</dbReference>
<evidence type="ECO:0000256" key="1">
    <source>
        <dbReference type="ARBA" id="ARBA00006611"/>
    </source>
</evidence>
<comment type="caution">
    <text evidence="4">The sequence shown here is derived from an EMBL/GenBank/DDBJ whole genome shotgun (WGS) entry which is preliminary data.</text>
</comment>
<evidence type="ECO:0000313" key="5">
    <source>
        <dbReference type="Proteomes" id="UP001165667"/>
    </source>
</evidence>
<sequence>MNMAVRSPTVFLDRALEPIRPWLLDDQVVEICANGPGEVWVERFGQAAMERHAVPELTEAAIRHLTERVAGHSGQSVNEEHPLLSAALPTGERFQGVLPPATTGGGAFAIRKQVIKEMRLDDYRKLGAFSKVSTLTEGALSETDQRLCEHLHSGQIEDFIRLAVVSRYSILLSGGTSSGKTTFLNAILKEVPAEERIITIEDTREVMPVQGNHLALVASKGDQGEARVTVETLLQASMRLRPDRIFLGEIRGAEAYSFLRAINTGHPGSITTVHADSPAGAFEQLALMVMQAGLGLRRDEIVGYIKAVLPIVIQQTKIGGWRGTSAVHFAKMAEWQAGRTARGLRPVGCDASGGRGSRAARRRP</sequence>
<dbReference type="GO" id="GO:0044097">
    <property type="term" value="P:secretion by the type IV secretion system"/>
    <property type="evidence" value="ECO:0007669"/>
    <property type="project" value="InterPro"/>
</dbReference>
<organism evidence="4 5">
    <name type="scientific">Lichenifustis flavocetrariae</name>
    <dbReference type="NCBI Taxonomy" id="2949735"/>
    <lineage>
        <taxon>Bacteria</taxon>
        <taxon>Pseudomonadati</taxon>
        <taxon>Pseudomonadota</taxon>
        <taxon>Alphaproteobacteria</taxon>
        <taxon>Hyphomicrobiales</taxon>
        <taxon>Lichenihabitantaceae</taxon>
        <taxon>Lichenifustis</taxon>
    </lineage>
</organism>
<dbReference type="GO" id="GO:0043684">
    <property type="term" value="C:type IV secretion system complex"/>
    <property type="evidence" value="ECO:0007669"/>
    <property type="project" value="UniProtKB-UniRule"/>
</dbReference>
<evidence type="ECO:0000256" key="2">
    <source>
        <dbReference type="RuleBase" id="RU366071"/>
    </source>
</evidence>
<dbReference type="NCBIfam" id="TIGR02788">
    <property type="entry name" value="VirB11"/>
    <property type="match status" value="1"/>
</dbReference>
<dbReference type="GO" id="GO:0005524">
    <property type="term" value="F:ATP binding"/>
    <property type="evidence" value="ECO:0007669"/>
    <property type="project" value="UniProtKB-UniRule"/>
</dbReference>
<dbReference type="PANTHER" id="PTHR30486">
    <property type="entry name" value="TWITCHING MOTILITY PROTEIN PILT"/>
    <property type="match status" value="1"/>
</dbReference>
<keyword evidence="2" id="KW-0963">Cytoplasm</keyword>
<dbReference type="InterPro" id="IPR001482">
    <property type="entry name" value="T2SS/T4SS_dom"/>
</dbReference>
<dbReference type="GO" id="GO:0005737">
    <property type="term" value="C:cytoplasm"/>
    <property type="evidence" value="ECO:0007669"/>
    <property type="project" value="UniProtKB-SubCell"/>
</dbReference>
<dbReference type="SUPFAM" id="SSF52540">
    <property type="entry name" value="P-loop containing nucleoside triphosphate hydrolases"/>
    <property type="match status" value="1"/>
</dbReference>
<protein>
    <recommendedName>
        <fullName evidence="2">Type IV secretion system protein</fullName>
    </recommendedName>
</protein>
<dbReference type="CDD" id="cd01130">
    <property type="entry name" value="VirB11-like_ATPase"/>
    <property type="match status" value="1"/>
</dbReference>
<accession>A0AA42CNA3</accession>
<keyword evidence="5" id="KW-1185">Reference proteome</keyword>
<evidence type="ECO:0000313" key="4">
    <source>
        <dbReference type="EMBL" id="MCW6512541.1"/>
    </source>
</evidence>
<dbReference type="Gene3D" id="3.40.50.300">
    <property type="entry name" value="P-loop containing nucleotide triphosphate hydrolases"/>
    <property type="match status" value="1"/>
</dbReference>
<dbReference type="AlphaFoldDB" id="A0AA42CNA3"/>
<keyword evidence="2" id="KW-0547">Nucleotide-binding</keyword>